<keyword evidence="3" id="KW-1185">Reference proteome</keyword>
<gene>
    <name evidence="2" type="ORF">E0L32_010168</name>
</gene>
<evidence type="ECO:0000313" key="2">
    <source>
        <dbReference type="EMBL" id="TPX08101.1"/>
    </source>
</evidence>
<dbReference type="AlphaFoldDB" id="A0A507AT62"/>
<dbReference type="InParanoid" id="A0A507AT62"/>
<protein>
    <submittedName>
        <fullName evidence="2">Uncharacterized protein</fullName>
    </submittedName>
</protein>
<reference evidence="2 3" key="1">
    <citation type="submission" date="2019-06" db="EMBL/GenBank/DDBJ databases">
        <title>Draft genome sequence of the filamentous fungus Phialemoniopsis curvata isolated from diesel fuel.</title>
        <authorList>
            <person name="Varaljay V.A."/>
            <person name="Lyon W.J."/>
            <person name="Crouch A.L."/>
            <person name="Drake C.E."/>
            <person name="Hollomon J.M."/>
            <person name="Nadeau L.J."/>
            <person name="Nunn H.S."/>
            <person name="Stevenson B.S."/>
            <person name="Bojanowski C.L."/>
            <person name="Crookes-Goodson W.J."/>
        </authorList>
    </citation>
    <scope>NUCLEOTIDE SEQUENCE [LARGE SCALE GENOMIC DNA]</scope>
    <source>
        <strain evidence="2 3">D216</strain>
    </source>
</reference>
<proteinExistence type="predicted"/>
<accession>A0A507AT62</accession>
<dbReference type="Proteomes" id="UP000319257">
    <property type="component" value="Unassembled WGS sequence"/>
</dbReference>
<comment type="caution">
    <text evidence="2">The sequence shown here is derived from an EMBL/GenBank/DDBJ whole genome shotgun (WGS) entry which is preliminary data.</text>
</comment>
<evidence type="ECO:0000313" key="3">
    <source>
        <dbReference type="Proteomes" id="UP000319257"/>
    </source>
</evidence>
<feature type="region of interest" description="Disordered" evidence="1">
    <location>
        <begin position="29"/>
        <end position="118"/>
    </location>
</feature>
<dbReference type="EMBL" id="SKBQ01000080">
    <property type="protein sequence ID" value="TPX08101.1"/>
    <property type="molecule type" value="Genomic_DNA"/>
</dbReference>
<feature type="compositionally biased region" description="Low complexity" evidence="1">
    <location>
        <begin position="53"/>
        <end position="76"/>
    </location>
</feature>
<organism evidence="2 3">
    <name type="scientific">Thyridium curvatum</name>
    <dbReference type="NCBI Taxonomy" id="1093900"/>
    <lineage>
        <taxon>Eukaryota</taxon>
        <taxon>Fungi</taxon>
        <taxon>Dikarya</taxon>
        <taxon>Ascomycota</taxon>
        <taxon>Pezizomycotina</taxon>
        <taxon>Sordariomycetes</taxon>
        <taxon>Sordariomycetidae</taxon>
        <taxon>Thyridiales</taxon>
        <taxon>Thyridiaceae</taxon>
        <taxon>Thyridium</taxon>
    </lineage>
</organism>
<dbReference type="RefSeq" id="XP_030989812.1">
    <property type="nucleotide sequence ID" value="XM_031132756.1"/>
</dbReference>
<dbReference type="GeneID" id="41977615"/>
<name>A0A507AT62_9PEZI</name>
<sequence>MSGSRYTAPAIAAATVLGGTIYFRGRSRPVANVDPAQQVADKRPAESGQPKQSGPGLSGALQAAAGSGGASSRTGGPQADPKDTRVASSHDSTPTKRGPSGEQHHHDAKQPGTESGGA</sequence>
<evidence type="ECO:0000256" key="1">
    <source>
        <dbReference type="SAM" id="MobiDB-lite"/>
    </source>
</evidence>